<keyword evidence="4" id="KW-0862">Zinc</keyword>
<dbReference type="Proteomes" id="UP001286313">
    <property type="component" value="Unassembled WGS sequence"/>
</dbReference>
<dbReference type="EMBL" id="JAWQEG010000247">
    <property type="protein sequence ID" value="KAK3892777.1"/>
    <property type="molecule type" value="Genomic_DNA"/>
</dbReference>
<accession>A0AAE1L2J6</accession>
<protein>
    <submittedName>
        <fullName evidence="6">Uncharacterized protein</fullName>
    </submittedName>
</protein>
<dbReference type="AlphaFoldDB" id="A0AAE1L2J6"/>
<dbReference type="Gene3D" id="1.10.10.1070">
    <property type="entry name" value="Zinc finger, BED domain-containing"/>
    <property type="match status" value="1"/>
</dbReference>
<dbReference type="PANTHER" id="PTHR46481">
    <property type="entry name" value="ZINC FINGER BED DOMAIN-CONTAINING PROTEIN 4"/>
    <property type="match status" value="1"/>
</dbReference>
<dbReference type="GO" id="GO:0008270">
    <property type="term" value="F:zinc ion binding"/>
    <property type="evidence" value="ECO:0007669"/>
    <property type="project" value="UniProtKB-KW"/>
</dbReference>
<evidence type="ECO:0000313" key="6">
    <source>
        <dbReference type="EMBL" id="KAK3892777.1"/>
    </source>
</evidence>
<evidence type="ECO:0000256" key="1">
    <source>
        <dbReference type="ARBA" id="ARBA00004123"/>
    </source>
</evidence>
<evidence type="ECO:0000256" key="2">
    <source>
        <dbReference type="ARBA" id="ARBA00022723"/>
    </source>
</evidence>
<dbReference type="InterPro" id="IPR052035">
    <property type="entry name" value="ZnF_BED_domain_contain"/>
</dbReference>
<name>A0AAE1L2J6_PETCI</name>
<evidence type="ECO:0000256" key="4">
    <source>
        <dbReference type="ARBA" id="ARBA00022833"/>
    </source>
</evidence>
<keyword evidence="2" id="KW-0479">Metal-binding</keyword>
<keyword evidence="5" id="KW-0539">Nucleus</keyword>
<sequence>MMKYLKTKHPIEFHGSHQNTPPQPTGTTFNITDNGHGQQAEQGQVEAQEVGVQPFIQPTLRDVISKREVYKEGGHKKKQLDDLVVKMIVKDLQPLSVVEDEGFRELVTALDSRYTLPSRRELVRTHLPRLYQQKRQRSHEELGSASYIALTTDIKAN</sequence>
<evidence type="ECO:0000256" key="5">
    <source>
        <dbReference type="ARBA" id="ARBA00023242"/>
    </source>
</evidence>
<dbReference type="GO" id="GO:0005634">
    <property type="term" value="C:nucleus"/>
    <property type="evidence" value="ECO:0007669"/>
    <property type="project" value="UniProtKB-SubCell"/>
</dbReference>
<gene>
    <name evidence="6" type="ORF">Pcinc_003365</name>
</gene>
<evidence type="ECO:0000313" key="7">
    <source>
        <dbReference type="Proteomes" id="UP001286313"/>
    </source>
</evidence>
<organism evidence="6 7">
    <name type="scientific">Petrolisthes cinctipes</name>
    <name type="common">Flat porcelain crab</name>
    <dbReference type="NCBI Taxonomy" id="88211"/>
    <lineage>
        <taxon>Eukaryota</taxon>
        <taxon>Metazoa</taxon>
        <taxon>Ecdysozoa</taxon>
        <taxon>Arthropoda</taxon>
        <taxon>Crustacea</taxon>
        <taxon>Multicrustacea</taxon>
        <taxon>Malacostraca</taxon>
        <taxon>Eumalacostraca</taxon>
        <taxon>Eucarida</taxon>
        <taxon>Decapoda</taxon>
        <taxon>Pleocyemata</taxon>
        <taxon>Anomura</taxon>
        <taxon>Galatheoidea</taxon>
        <taxon>Porcellanidae</taxon>
        <taxon>Petrolisthes</taxon>
    </lineage>
</organism>
<evidence type="ECO:0000256" key="3">
    <source>
        <dbReference type="ARBA" id="ARBA00022771"/>
    </source>
</evidence>
<dbReference type="SUPFAM" id="SSF140996">
    <property type="entry name" value="Hermes dimerisation domain"/>
    <property type="match status" value="1"/>
</dbReference>
<comment type="caution">
    <text evidence="6">The sequence shown here is derived from an EMBL/GenBank/DDBJ whole genome shotgun (WGS) entry which is preliminary data.</text>
</comment>
<reference evidence="6" key="1">
    <citation type="submission" date="2023-10" db="EMBL/GenBank/DDBJ databases">
        <title>Genome assemblies of two species of porcelain crab, Petrolisthes cinctipes and Petrolisthes manimaculis (Anomura: Porcellanidae).</title>
        <authorList>
            <person name="Angst P."/>
        </authorList>
    </citation>
    <scope>NUCLEOTIDE SEQUENCE</scope>
    <source>
        <strain evidence="6">PB745_01</strain>
        <tissue evidence="6">Gill</tissue>
    </source>
</reference>
<comment type="subcellular location">
    <subcellularLocation>
        <location evidence="1">Nucleus</location>
    </subcellularLocation>
</comment>
<keyword evidence="7" id="KW-1185">Reference proteome</keyword>
<dbReference type="PANTHER" id="PTHR46481:SF10">
    <property type="entry name" value="ZINC FINGER BED DOMAIN-CONTAINING PROTEIN 39"/>
    <property type="match status" value="1"/>
</dbReference>
<proteinExistence type="predicted"/>
<keyword evidence="3" id="KW-0863">Zinc-finger</keyword>